<name>K2JJ26_9GAMM</name>
<protein>
    <submittedName>
        <fullName evidence="2">Thioester dehydrase family protein</fullName>
    </submittedName>
</protein>
<dbReference type="RefSeq" id="WP_008488920.1">
    <property type="nucleotide sequence ID" value="NZ_AMRG01000009.1"/>
</dbReference>
<sequence>MQTINNNHLELNLIDIKQLVPHREPMLLVDRLCQFDELSAQCEHIIRADEIFFDAQQQAVPSYIGIEYMAQTIAAYAGMLARQRDEAVKAGFLLGSRRITCHVSEFALGQRLLINVTELHREASGLSVFQCQIETDQQCLVEANVNVFQPPNFEQYLRGSL</sequence>
<dbReference type="Gene3D" id="3.10.129.10">
    <property type="entry name" value="Hotdog Thioesterase"/>
    <property type="match status" value="1"/>
</dbReference>
<keyword evidence="3" id="KW-1185">Reference proteome</keyword>
<dbReference type="PANTHER" id="PTHR30272:SF1">
    <property type="entry name" value="3-HYDROXYACYL-[ACYL-CARRIER-PROTEIN] DEHYDRATASE"/>
    <property type="match status" value="1"/>
</dbReference>
<evidence type="ECO:0000313" key="3">
    <source>
        <dbReference type="Proteomes" id="UP000014115"/>
    </source>
</evidence>
<dbReference type="InterPro" id="IPR029069">
    <property type="entry name" value="HotDog_dom_sf"/>
</dbReference>
<accession>K2JJ26</accession>
<dbReference type="Pfam" id="PF22817">
    <property type="entry name" value="ApeP-like"/>
    <property type="match status" value="1"/>
</dbReference>
<keyword evidence="1" id="KW-0456">Lyase</keyword>
<dbReference type="STRING" id="740709.A10D4_08392"/>
<dbReference type="eggNOG" id="COG4706">
    <property type="taxonomic scope" value="Bacteria"/>
</dbReference>
<dbReference type="OrthoDB" id="9800188at2"/>
<dbReference type="GO" id="GO:0016829">
    <property type="term" value="F:lyase activity"/>
    <property type="evidence" value="ECO:0007669"/>
    <property type="project" value="UniProtKB-KW"/>
</dbReference>
<dbReference type="AlphaFoldDB" id="K2JJ26"/>
<dbReference type="PATRIC" id="fig|740709.3.peg.1699"/>
<dbReference type="InterPro" id="IPR013114">
    <property type="entry name" value="FabA_FabZ"/>
</dbReference>
<dbReference type="Proteomes" id="UP000014115">
    <property type="component" value="Unassembled WGS sequence"/>
</dbReference>
<evidence type="ECO:0000256" key="1">
    <source>
        <dbReference type="ARBA" id="ARBA00023239"/>
    </source>
</evidence>
<gene>
    <name evidence="2" type="ORF">A10D4_08392</name>
</gene>
<dbReference type="PIRSF" id="PIRSF020565">
    <property type="entry name" value="3Ho_Ac_ACP_DH_prd"/>
    <property type="match status" value="1"/>
</dbReference>
<dbReference type="CDD" id="cd01289">
    <property type="entry name" value="FabA_like"/>
    <property type="match status" value="1"/>
</dbReference>
<dbReference type="PANTHER" id="PTHR30272">
    <property type="entry name" value="3-HYDROXYACYL-[ACYL-CARRIER-PROTEIN] DEHYDRATASE"/>
    <property type="match status" value="1"/>
</dbReference>
<dbReference type="SUPFAM" id="SSF54637">
    <property type="entry name" value="Thioesterase/thiol ester dehydrase-isomerase"/>
    <property type="match status" value="1"/>
</dbReference>
<dbReference type="InterPro" id="IPR016776">
    <property type="entry name" value="ApeP-like_dehydratase"/>
</dbReference>
<comment type="caution">
    <text evidence="2">The sequence shown here is derived from an EMBL/GenBank/DDBJ whole genome shotgun (WGS) entry which is preliminary data.</text>
</comment>
<dbReference type="EMBL" id="AMRG01000009">
    <property type="protein sequence ID" value="EKE83426.1"/>
    <property type="molecule type" value="Genomic_DNA"/>
</dbReference>
<proteinExistence type="predicted"/>
<reference evidence="2 3" key="1">
    <citation type="journal article" date="2012" name="J. Bacteriol.">
        <title>Genome Sequence of Idiomarina xiamenensis Type Strain 10-D-4.</title>
        <authorList>
            <person name="Lai Q."/>
            <person name="Wang L."/>
            <person name="Wang W."/>
            <person name="Shao Z."/>
        </authorList>
    </citation>
    <scope>NUCLEOTIDE SEQUENCE [LARGE SCALE GENOMIC DNA]</scope>
    <source>
        <strain evidence="2 3">10-D-4</strain>
    </source>
</reference>
<evidence type="ECO:0000313" key="2">
    <source>
        <dbReference type="EMBL" id="EKE83426.1"/>
    </source>
</evidence>
<organism evidence="2 3">
    <name type="scientific">Idiomarina xiamenensis 10-D-4</name>
    <dbReference type="NCBI Taxonomy" id="740709"/>
    <lineage>
        <taxon>Bacteria</taxon>
        <taxon>Pseudomonadati</taxon>
        <taxon>Pseudomonadota</taxon>
        <taxon>Gammaproteobacteria</taxon>
        <taxon>Alteromonadales</taxon>
        <taxon>Idiomarinaceae</taxon>
        <taxon>Idiomarina</taxon>
    </lineage>
</organism>